<protein>
    <submittedName>
        <fullName evidence="2">Isochorismate synthase</fullName>
    </submittedName>
</protein>
<dbReference type="Pfam" id="PF00425">
    <property type="entry name" value="Chorismate_bind"/>
    <property type="match status" value="1"/>
</dbReference>
<dbReference type="Gene3D" id="3.60.120.10">
    <property type="entry name" value="Anthranilate synthase"/>
    <property type="match status" value="1"/>
</dbReference>
<name>A0A4U0EQK9_9FLAO</name>
<dbReference type="OrthoDB" id="9806579at2"/>
<dbReference type="AlphaFoldDB" id="A0A4U0EQK9"/>
<evidence type="ECO:0000259" key="1">
    <source>
        <dbReference type="Pfam" id="PF00425"/>
    </source>
</evidence>
<proteinExistence type="predicted"/>
<keyword evidence="3" id="KW-1185">Reference proteome</keyword>
<gene>
    <name evidence="2" type="ORF">E5167_11280</name>
</gene>
<reference evidence="2 3" key="1">
    <citation type="submission" date="2019-04" db="EMBL/GenBank/DDBJ databases">
        <title>Lacinutrix sp. nov., isolated from marine water.</title>
        <authorList>
            <person name="Kim W."/>
        </authorList>
    </citation>
    <scope>NUCLEOTIDE SEQUENCE [LARGE SCALE GENOMIC DNA]</scope>
    <source>
        <strain evidence="2 3">CAU 1491</strain>
    </source>
</reference>
<organism evidence="2 3">
    <name type="scientific">Pontimicrobium aquaticum</name>
    <dbReference type="NCBI Taxonomy" id="2565367"/>
    <lineage>
        <taxon>Bacteria</taxon>
        <taxon>Pseudomonadati</taxon>
        <taxon>Bacteroidota</taxon>
        <taxon>Flavobacteriia</taxon>
        <taxon>Flavobacteriales</taxon>
        <taxon>Flavobacteriaceae</taxon>
        <taxon>Pontimicrobium</taxon>
    </lineage>
</organism>
<dbReference type="InterPro" id="IPR005801">
    <property type="entry name" value="ADC_synthase"/>
</dbReference>
<evidence type="ECO:0000313" key="2">
    <source>
        <dbReference type="EMBL" id="TJY33900.1"/>
    </source>
</evidence>
<dbReference type="SUPFAM" id="SSF56322">
    <property type="entry name" value="ADC synthase"/>
    <property type="match status" value="1"/>
</dbReference>
<dbReference type="InterPro" id="IPR015890">
    <property type="entry name" value="Chorismate_C"/>
</dbReference>
<dbReference type="RefSeq" id="WP_136844142.1">
    <property type="nucleotide sequence ID" value="NZ_SUPL01000006.1"/>
</dbReference>
<dbReference type="PANTHER" id="PTHR42839:SF2">
    <property type="entry name" value="ISOCHORISMATE SYNTHASE ENTC"/>
    <property type="match status" value="1"/>
</dbReference>
<evidence type="ECO:0000313" key="3">
    <source>
        <dbReference type="Proteomes" id="UP000307657"/>
    </source>
</evidence>
<dbReference type="EMBL" id="SUPL01000006">
    <property type="protein sequence ID" value="TJY33900.1"/>
    <property type="molecule type" value="Genomic_DNA"/>
</dbReference>
<dbReference type="PANTHER" id="PTHR42839">
    <property type="entry name" value="ISOCHORISMATE SYNTHASE ENTC"/>
    <property type="match status" value="1"/>
</dbReference>
<sequence length="372" mass="42936">MTSKDFYDYIIEHYNKELPFVAYSLPNTFETKVILQKDDVLYKIEDYTETGFVFAPFDIRKDAILMPYSKSRTLLTTEDIVVEEETPISFKVDNDKLHHINLIKKAVTAINKKELQKVVVSRKEVLETELPLDPIKLFKTLLNSYNSAFVYCWYHPKVGMWLGATPETLLSIERNKFSTMALAGTQDYEGTLEVDWDYKEKEEQQIVSDYVVETLKNSINNMDVSEVRTVKAGKLLHLRTDITGELNHSKNMQKLILKLHPTPAVCGLPKIDAMQFVLDNEHYNREFYSGFLGELNKETKIEPRSGTRNIENRAYSFNKRSTNLFVNLRCMQLKNTKAILYVGGGITKDSIAENEWQETVNKTNTIKNVIVS</sequence>
<comment type="caution">
    <text evidence="2">The sequence shown here is derived from an EMBL/GenBank/DDBJ whole genome shotgun (WGS) entry which is preliminary data.</text>
</comment>
<feature type="domain" description="Chorismate-utilising enzyme C-terminal" evidence="1">
    <location>
        <begin position="98"/>
        <end position="362"/>
    </location>
</feature>
<accession>A0A4U0EQK9</accession>
<dbReference type="Proteomes" id="UP000307657">
    <property type="component" value="Unassembled WGS sequence"/>
</dbReference>